<accession>A0A2Z5H997</accession>
<evidence type="ECO:0000313" key="2">
    <source>
        <dbReference type="Proteomes" id="UP000252104"/>
    </source>
</evidence>
<dbReference type="EMBL" id="MH383160">
    <property type="protein sequence ID" value="AXC36731.1"/>
    <property type="molecule type" value="Genomic_DNA"/>
</dbReference>
<organism evidence="1 2">
    <name type="scientific">Escherichia phage UB</name>
    <dbReference type="NCBI Taxonomy" id="2268588"/>
    <lineage>
        <taxon>Viruses</taxon>
        <taxon>Duplodnaviria</taxon>
        <taxon>Heunggongvirae</taxon>
        <taxon>Uroviricota</taxon>
        <taxon>Caudoviricetes</taxon>
        <taxon>Asteriusvirus</taxon>
        <taxon>Asteriusvirus PBECO4</taxon>
    </lineage>
</organism>
<sequence length="225" mass="25044">MNYEYDQQSVNQMADLLSGLNDIEAGETHNASGVPYKTGGDIGAMASILTSLNEAGMDYGVDPEQQHPQVVPYYAPYNEHMLGHQSVQPVVQRTPAKPKTNWSLVEEKVQGTKSTKVYSIKCNHSSQIIMNNIMMYEAALTLVNLLNEGRMLTDAKVLGIISSGLQYTNVISEALKAAQKRQRVLNESKYDEAKDLDIIIAEKKAEAYKLKERVLNFLKGEGYIK</sequence>
<proteinExistence type="predicted"/>
<name>A0A2Z5H997_9CAUD</name>
<evidence type="ECO:0000313" key="1">
    <source>
        <dbReference type="EMBL" id="AXC36731.1"/>
    </source>
</evidence>
<reference evidence="1 2" key="1">
    <citation type="submission" date="2018-05" db="EMBL/GenBank/DDBJ databases">
        <title>Characterization Of A New Bacterial Virus From Orangutan (Pongo pygmaeus).</title>
        <authorList>
            <person name="Ahmad Hisham U.B."/>
            <person name="Ramli N.A."/>
            <person name="Mohamad Zawawi N.A."/>
            <person name="Mat Arip Y."/>
        </authorList>
    </citation>
    <scope>NUCLEOTIDE SEQUENCE [LARGE SCALE GENOMIC DNA]</scope>
</reference>
<reference evidence="2" key="2">
    <citation type="submission" date="2018-05" db="EMBL/GenBank/DDBJ databases">
        <title>Genome Assembly Of Bacteriophage Specific To Escherichia coli 0157:H7.</title>
        <authorList>
            <person name="Ahmad Hisham U.B."/>
            <person name="Ramli N.A."/>
            <person name="Mohamad Zawawi N.A."/>
            <person name="Mat Arip Y."/>
        </authorList>
    </citation>
    <scope>NUCLEOTIDE SEQUENCE [LARGE SCALE GENOMIC DNA]</scope>
</reference>
<dbReference type="Proteomes" id="UP000252104">
    <property type="component" value="Segment"/>
</dbReference>
<protein>
    <submittedName>
        <fullName evidence="1">Uncharacterized protein</fullName>
    </submittedName>
</protein>